<organism evidence="7 8">
    <name type="scientific">Amycolatopsis rhizosphaerae</name>
    <dbReference type="NCBI Taxonomy" id="2053003"/>
    <lineage>
        <taxon>Bacteria</taxon>
        <taxon>Bacillati</taxon>
        <taxon>Actinomycetota</taxon>
        <taxon>Actinomycetes</taxon>
        <taxon>Pseudonocardiales</taxon>
        <taxon>Pseudonocardiaceae</taxon>
        <taxon>Amycolatopsis</taxon>
    </lineage>
</organism>
<dbReference type="InterPro" id="IPR036388">
    <property type="entry name" value="WH-like_DNA-bd_sf"/>
</dbReference>
<comment type="similarity">
    <text evidence="1">Belongs to the sigma-70 factor family. ECF subfamily.</text>
</comment>
<dbReference type="PANTHER" id="PTHR43133">
    <property type="entry name" value="RNA POLYMERASE ECF-TYPE SIGMA FACTO"/>
    <property type="match status" value="1"/>
</dbReference>
<dbReference type="CDD" id="cd06171">
    <property type="entry name" value="Sigma70_r4"/>
    <property type="match status" value="1"/>
</dbReference>
<dbReference type="InterPro" id="IPR013325">
    <property type="entry name" value="RNA_pol_sigma_r2"/>
</dbReference>
<feature type="domain" description="RNA polymerase sigma factor 70 region 4 type 2" evidence="6">
    <location>
        <begin position="117"/>
        <end position="169"/>
    </location>
</feature>
<dbReference type="RefSeq" id="WP_144585662.1">
    <property type="nucleotide sequence ID" value="NZ_VJWX01000012.1"/>
</dbReference>
<keyword evidence="4" id="KW-0804">Transcription</keyword>
<dbReference type="SUPFAM" id="SSF88659">
    <property type="entry name" value="Sigma3 and sigma4 domains of RNA polymerase sigma factors"/>
    <property type="match status" value="1"/>
</dbReference>
<dbReference type="GO" id="GO:0003677">
    <property type="term" value="F:DNA binding"/>
    <property type="evidence" value="ECO:0007669"/>
    <property type="project" value="InterPro"/>
</dbReference>
<dbReference type="InterPro" id="IPR013249">
    <property type="entry name" value="RNA_pol_sigma70_r4_t2"/>
</dbReference>
<keyword evidence="8" id="KW-1185">Reference proteome</keyword>
<dbReference type="EMBL" id="VJWX01000012">
    <property type="protein sequence ID" value="TVT61607.1"/>
    <property type="molecule type" value="Genomic_DNA"/>
</dbReference>
<evidence type="ECO:0000313" key="7">
    <source>
        <dbReference type="EMBL" id="TVT61607.1"/>
    </source>
</evidence>
<evidence type="ECO:0000256" key="4">
    <source>
        <dbReference type="ARBA" id="ARBA00023163"/>
    </source>
</evidence>
<dbReference type="Gene3D" id="1.10.1740.10">
    <property type="match status" value="1"/>
</dbReference>
<name>A0A558DKR4_9PSEU</name>
<evidence type="ECO:0000256" key="3">
    <source>
        <dbReference type="ARBA" id="ARBA00023082"/>
    </source>
</evidence>
<reference evidence="7 8" key="2">
    <citation type="submission" date="2019-08" db="EMBL/GenBank/DDBJ databases">
        <title>Amycolatopsis acidicola sp. nov., isolated from peat swamp forest soil.</title>
        <authorList>
            <person name="Srisuk N."/>
        </authorList>
    </citation>
    <scope>NUCLEOTIDE SEQUENCE [LARGE SCALE GENOMIC DNA]</scope>
    <source>
        <strain evidence="7 8">TBRC 6029</strain>
    </source>
</reference>
<dbReference type="OrthoDB" id="5518337at2"/>
<dbReference type="Proteomes" id="UP000320011">
    <property type="component" value="Unassembled WGS sequence"/>
</dbReference>
<dbReference type="Gene3D" id="1.10.10.10">
    <property type="entry name" value="Winged helix-like DNA-binding domain superfamily/Winged helix DNA-binding domain"/>
    <property type="match status" value="1"/>
</dbReference>
<evidence type="ECO:0000256" key="1">
    <source>
        <dbReference type="ARBA" id="ARBA00010641"/>
    </source>
</evidence>
<dbReference type="GO" id="GO:0016987">
    <property type="term" value="F:sigma factor activity"/>
    <property type="evidence" value="ECO:0007669"/>
    <property type="project" value="UniProtKB-KW"/>
</dbReference>
<dbReference type="InterPro" id="IPR013324">
    <property type="entry name" value="RNA_pol_sigma_r3/r4-like"/>
</dbReference>
<dbReference type="InterPro" id="IPR007627">
    <property type="entry name" value="RNA_pol_sigma70_r2"/>
</dbReference>
<dbReference type="InterPro" id="IPR039425">
    <property type="entry name" value="RNA_pol_sigma-70-like"/>
</dbReference>
<dbReference type="InterPro" id="IPR014284">
    <property type="entry name" value="RNA_pol_sigma-70_dom"/>
</dbReference>
<evidence type="ECO:0000259" key="5">
    <source>
        <dbReference type="Pfam" id="PF04542"/>
    </source>
</evidence>
<keyword evidence="2" id="KW-0805">Transcription regulation</keyword>
<gene>
    <name evidence="7" type="ORF">FNH05_02620</name>
</gene>
<feature type="domain" description="RNA polymerase sigma-70 region 2" evidence="5">
    <location>
        <begin position="17"/>
        <end position="85"/>
    </location>
</feature>
<dbReference type="AlphaFoldDB" id="A0A558DKR4"/>
<proteinExistence type="inferred from homology"/>
<evidence type="ECO:0000256" key="2">
    <source>
        <dbReference type="ARBA" id="ARBA00023015"/>
    </source>
</evidence>
<evidence type="ECO:0000259" key="6">
    <source>
        <dbReference type="Pfam" id="PF08281"/>
    </source>
</evidence>
<sequence length="188" mass="21008">MLWQQAARGDRAAFGELYKRHAEAVWNYAYRLTGSWASAEDLTSSTFLTAWQKLSDLILVNSSARPWLFTVTSNLVRHEYRRLGRFSRMLTRIPLNDTTPDHADDVADAADADRRLRMVLDAVGKLPNGERRAVELCLLGELSTAEAAEVLRIAEVSVRARISRARSKLRGFLSDTGAGIDTTAEEGR</sequence>
<dbReference type="NCBIfam" id="TIGR02937">
    <property type="entry name" value="sigma70-ECF"/>
    <property type="match status" value="1"/>
</dbReference>
<reference evidence="7 8" key="1">
    <citation type="submission" date="2019-07" db="EMBL/GenBank/DDBJ databases">
        <authorList>
            <person name="Duangmal K."/>
            <person name="Teo W.F.A."/>
        </authorList>
    </citation>
    <scope>NUCLEOTIDE SEQUENCE [LARGE SCALE GENOMIC DNA]</scope>
    <source>
        <strain evidence="7 8">TBRC 6029</strain>
    </source>
</reference>
<protein>
    <submittedName>
        <fullName evidence="7">RNA polymerase sigma factor</fullName>
    </submittedName>
</protein>
<comment type="caution">
    <text evidence="7">The sequence shown here is derived from an EMBL/GenBank/DDBJ whole genome shotgun (WGS) entry which is preliminary data.</text>
</comment>
<dbReference type="Pfam" id="PF04542">
    <property type="entry name" value="Sigma70_r2"/>
    <property type="match status" value="1"/>
</dbReference>
<dbReference type="PANTHER" id="PTHR43133:SF25">
    <property type="entry name" value="RNA POLYMERASE SIGMA FACTOR RFAY-RELATED"/>
    <property type="match status" value="1"/>
</dbReference>
<dbReference type="GO" id="GO:0006352">
    <property type="term" value="P:DNA-templated transcription initiation"/>
    <property type="evidence" value="ECO:0007669"/>
    <property type="project" value="InterPro"/>
</dbReference>
<dbReference type="SUPFAM" id="SSF88946">
    <property type="entry name" value="Sigma2 domain of RNA polymerase sigma factors"/>
    <property type="match status" value="1"/>
</dbReference>
<evidence type="ECO:0000313" key="8">
    <source>
        <dbReference type="Proteomes" id="UP000320011"/>
    </source>
</evidence>
<keyword evidence="3" id="KW-0731">Sigma factor</keyword>
<dbReference type="Pfam" id="PF08281">
    <property type="entry name" value="Sigma70_r4_2"/>
    <property type="match status" value="1"/>
</dbReference>
<accession>A0A558DKR4</accession>